<dbReference type="GO" id="GO:0046256">
    <property type="term" value="P:2,4,6-trinitrotoluene catabolic process"/>
    <property type="evidence" value="ECO:0007669"/>
    <property type="project" value="TreeGrafter"/>
</dbReference>
<evidence type="ECO:0000313" key="4">
    <source>
        <dbReference type="Proteomes" id="UP000218615"/>
    </source>
</evidence>
<protein>
    <submittedName>
        <fullName evidence="3">Nitroreductase</fullName>
    </submittedName>
</protein>
<dbReference type="InterPro" id="IPR029479">
    <property type="entry name" value="Nitroreductase"/>
</dbReference>
<gene>
    <name evidence="3" type="ORF">MNV_1080005</name>
</gene>
<dbReference type="SUPFAM" id="SSF55469">
    <property type="entry name" value="FMN-dependent nitroreductase-like"/>
    <property type="match status" value="1"/>
</dbReference>
<dbReference type="InterPro" id="IPR050627">
    <property type="entry name" value="Nitroreductase/BluB"/>
</dbReference>
<accession>A0A284VIQ9</accession>
<evidence type="ECO:0000256" key="1">
    <source>
        <dbReference type="ARBA" id="ARBA00023027"/>
    </source>
</evidence>
<dbReference type="EMBL" id="FZMP01000011">
    <property type="protein sequence ID" value="SNQ59152.1"/>
    <property type="molecule type" value="Genomic_DNA"/>
</dbReference>
<dbReference type="GO" id="GO:0046857">
    <property type="term" value="F:oxidoreductase activity, acting on other nitrogenous compounds as donors, with NAD or NADP as acceptor"/>
    <property type="evidence" value="ECO:0007669"/>
    <property type="project" value="TreeGrafter"/>
</dbReference>
<dbReference type="PANTHER" id="PTHR23026:SF125">
    <property type="entry name" value="OXYGEN-INSENSITIVE NAD(P)H NITROREDUCTASE"/>
    <property type="match status" value="1"/>
</dbReference>
<proteinExistence type="predicted"/>
<dbReference type="Gene3D" id="3.40.109.10">
    <property type="entry name" value="NADH Oxidase"/>
    <property type="match status" value="1"/>
</dbReference>
<name>A0A284VIQ9_9EURY</name>
<dbReference type="Proteomes" id="UP000218615">
    <property type="component" value="Unassembled WGS sequence"/>
</dbReference>
<organism evidence="3 4">
    <name type="scientific">Candidatus Methanoperedens nitratireducens</name>
    <dbReference type="NCBI Taxonomy" id="1392998"/>
    <lineage>
        <taxon>Archaea</taxon>
        <taxon>Methanobacteriati</taxon>
        <taxon>Methanobacteriota</taxon>
        <taxon>Stenosarchaea group</taxon>
        <taxon>Methanomicrobia</taxon>
        <taxon>Methanosarcinales</taxon>
        <taxon>ANME-2 cluster</taxon>
        <taxon>Candidatus Methanoperedentaceae</taxon>
        <taxon>Candidatus Methanoperedens</taxon>
    </lineage>
</organism>
<dbReference type="Pfam" id="PF00881">
    <property type="entry name" value="Nitroreductase"/>
    <property type="match status" value="1"/>
</dbReference>
<sequence length="195" mass="21916">MNVDYNENSVITNKKTRRSVRDYLNKPVPEEIINKIIDAGRYAPSGFNLQPWRFVVVENPAILERLSDYAKPVLMKNLSGRTDAFAISHLERLEDRNYNIFYNAPVLILVIGRKSNPRSDYDCTLCAGNIIHAAHSLGIGSCWVGGGTVIQQSEELTALLQIPVNYKIVAPIILGYPRSAPPTPKKREPVISWVR</sequence>
<dbReference type="AlphaFoldDB" id="A0A284VIQ9"/>
<dbReference type="GO" id="GO:0005829">
    <property type="term" value="C:cytosol"/>
    <property type="evidence" value="ECO:0007669"/>
    <property type="project" value="TreeGrafter"/>
</dbReference>
<evidence type="ECO:0000313" key="3">
    <source>
        <dbReference type="EMBL" id="SNQ59152.1"/>
    </source>
</evidence>
<feature type="domain" description="Nitroreductase" evidence="2">
    <location>
        <begin position="15"/>
        <end position="176"/>
    </location>
</feature>
<dbReference type="PANTHER" id="PTHR23026">
    <property type="entry name" value="NADPH NITROREDUCTASE"/>
    <property type="match status" value="1"/>
</dbReference>
<reference evidence="4" key="1">
    <citation type="submission" date="2017-06" db="EMBL/GenBank/DDBJ databases">
        <authorList>
            <person name="Cremers G."/>
        </authorList>
    </citation>
    <scope>NUCLEOTIDE SEQUENCE [LARGE SCALE GENOMIC DNA]</scope>
</reference>
<dbReference type="CDD" id="cd02062">
    <property type="entry name" value="Nitro_FMN_reductase"/>
    <property type="match status" value="1"/>
</dbReference>
<keyword evidence="1" id="KW-0520">NAD</keyword>
<dbReference type="InterPro" id="IPR000415">
    <property type="entry name" value="Nitroreductase-like"/>
</dbReference>
<evidence type="ECO:0000259" key="2">
    <source>
        <dbReference type="Pfam" id="PF00881"/>
    </source>
</evidence>
<keyword evidence="4" id="KW-1185">Reference proteome</keyword>